<evidence type="ECO:0000313" key="3">
    <source>
        <dbReference type="EMBL" id="JAB69068.1"/>
    </source>
</evidence>
<evidence type="ECO:0000256" key="1">
    <source>
        <dbReference type="SAM" id="MobiDB-lite"/>
    </source>
</evidence>
<accession>V5H894</accession>
<keyword evidence="3" id="KW-0645">Protease</keyword>
<keyword evidence="3" id="KW-0378">Hydrolase</keyword>
<protein>
    <submittedName>
        <fullName evidence="3">Putative tick metalloprotease</fullName>
    </submittedName>
</protein>
<dbReference type="GO" id="GO:0008237">
    <property type="term" value="F:metallopeptidase activity"/>
    <property type="evidence" value="ECO:0007669"/>
    <property type="project" value="UniProtKB-KW"/>
</dbReference>
<proteinExistence type="evidence at transcript level"/>
<dbReference type="GO" id="GO:0006508">
    <property type="term" value="P:proteolysis"/>
    <property type="evidence" value="ECO:0007669"/>
    <property type="project" value="UniProtKB-KW"/>
</dbReference>
<feature type="signal peptide" evidence="2">
    <location>
        <begin position="1"/>
        <end position="23"/>
    </location>
</feature>
<feature type="compositionally biased region" description="Basic and acidic residues" evidence="1">
    <location>
        <begin position="184"/>
        <end position="206"/>
    </location>
</feature>
<keyword evidence="2" id="KW-0732">Signal</keyword>
<organism evidence="3">
    <name type="scientific">Ixodes ricinus</name>
    <name type="common">Common tick</name>
    <name type="synonym">Acarus ricinus</name>
    <dbReference type="NCBI Taxonomy" id="34613"/>
    <lineage>
        <taxon>Eukaryota</taxon>
        <taxon>Metazoa</taxon>
        <taxon>Ecdysozoa</taxon>
        <taxon>Arthropoda</taxon>
        <taxon>Chelicerata</taxon>
        <taxon>Arachnida</taxon>
        <taxon>Acari</taxon>
        <taxon>Parasitiformes</taxon>
        <taxon>Ixodida</taxon>
        <taxon>Ixodoidea</taxon>
        <taxon>Ixodidae</taxon>
        <taxon>Ixodinae</taxon>
        <taxon>Ixodes</taxon>
    </lineage>
</organism>
<dbReference type="EMBL" id="GANP01015400">
    <property type="protein sequence ID" value="JAB69068.1"/>
    <property type="molecule type" value="mRNA"/>
</dbReference>
<reference evidence="3" key="1">
    <citation type="journal article" date="2015" name="Sci. Rep.">
        <title>Tissue- and time-dependent transcription in Ixodes ricinus salivary glands and midguts when blood feeding on the vertebrate host.</title>
        <authorList>
            <person name="Kotsyfakis M."/>
            <person name="Schwarz A."/>
            <person name="Erhart J."/>
            <person name="Ribeiro J.M."/>
        </authorList>
    </citation>
    <scope>NUCLEOTIDE SEQUENCE</scope>
    <source>
        <tissue evidence="3">Salivary gland and midgut</tissue>
    </source>
</reference>
<keyword evidence="3" id="KW-0482">Metalloprotease</keyword>
<sequence>MRTNFLCIIVMLAVLFVSEEASGGLVYPRLLESRSTDGSKVVQIDHQLTLTLEETSLFHDRLELSVIENGEYVIKSVPSTMYSRHLRQDKEHLASVMLYETSQGTMLTGILNSSHLIEPLRVLQRDVSGTIPHKIQRIAGEIPYASIEQRALKDLLRPRNFATVPPKTYTLEMALFADRWAQKKCPETSKSRNSDVLRDQHQRAHAEAQSSE</sequence>
<feature type="chain" id="PRO_5004734990" evidence="2">
    <location>
        <begin position="24"/>
        <end position="212"/>
    </location>
</feature>
<name>V5H894_IXORI</name>
<dbReference type="AlphaFoldDB" id="V5H894"/>
<feature type="region of interest" description="Disordered" evidence="1">
    <location>
        <begin position="184"/>
        <end position="212"/>
    </location>
</feature>
<evidence type="ECO:0000256" key="2">
    <source>
        <dbReference type="SAM" id="SignalP"/>
    </source>
</evidence>